<evidence type="ECO:0000313" key="1">
    <source>
        <dbReference type="EMBL" id="OHE95699.1"/>
    </source>
</evidence>
<reference evidence="1 2" key="1">
    <citation type="submission" date="2016-09" db="EMBL/GenBank/DDBJ databases">
        <authorList>
            <person name="Capua I."/>
            <person name="De Benedictis P."/>
            <person name="Joannis T."/>
            <person name="Lombin L.H."/>
            <person name="Cattoli G."/>
        </authorList>
    </citation>
    <scope>NUCLEOTIDE SEQUENCE [LARGE SCALE GENOMIC DNA]</scope>
    <source>
        <strain evidence="1 2">IMI 309357</strain>
    </source>
</reference>
<name>A0A1G4B2P9_9PEZI</name>
<dbReference type="EMBL" id="MJBS01000079">
    <property type="protein sequence ID" value="OHE95699.1"/>
    <property type="molecule type" value="Genomic_DNA"/>
</dbReference>
<dbReference type="Proteomes" id="UP000176998">
    <property type="component" value="Unassembled WGS sequence"/>
</dbReference>
<dbReference type="OrthoDB" id="2963168at2759"/>
<dbReference type="AlphaFoldDB" id="A0A1G4B2P9"/>
<comment type="caution">
    <text evidence="1">The sequence shown here is derived from an EMBL/GenBank/DDBJ whole genome shotgun (WGS) entry which is preliminary data.</text>
</comment>
<sequence length="117" mass="13206">MMYKIKRVLSTLRLKGLWVGNGGKCSGTFVDRNLYEFLAKRFGTAFASLPFTQTGTGVESADQIEDRKRDFIVQRVSKRPMKLGLRMEGLGAMSKLADYYEAQSKVLLARQDKANSF</sequence>
<dbReference type="GeneID" id="34562123"/>
<gene>
    <name evidence="1" type="ORF">CORC01_08983</name>
</gene>
<dbReference type="RefSeq" id="XP_022472860.1">
    <property type="nucleotide sequence ID" value="XM_022620613.1"/>
</dbReference>
<proteinExistence type="predicted"/>
<protein>
    <submittedName>
        <fullName evidence="1">Uncharacterized protein</fullName>
    </submittedName>
</protein>
<evidence type="ECO:0000313" key="2">
    <source>
        <dbReference type="Proteomes" id="UP000176998"/>
    </source>
</evidence>
<organism evidence="1 2">
    <name type="scientific">Colletotrichum orchidophilum</name>
    <dbReference type="NCBI Taxonomy" id="1209926"/>
    <lineage>
        <taxon>Eukaryota</taxon>
        <taxon>Fungi</taxon>
        <taxon>Dikarya</taxon>
        <taxon>Ascomycota</taxon>
        <taxon>Pezizomycotina</taxon>
        <taxon>Sordariomycetes</taxon>
        <taxon>Hypocreomycetidae</taxon>
        <taxon>Glomerellales</taxon>
        <taxon>Glomerellaceae</taxon>
        <taxon>Colletotrichum</taxon>
    </lineage>
</organism>
<accession>A0A1G4B2P9</accession>
<keyword evidence="2" id="KW-1185">Reference proteome</keyword>
<dbReference type="STRING" id="1209926.A0A1G4B2P9"/>